<dbReference type="AlphaFoldDB" id="A0A173MHX3"/>
<dbReference type="PROSITE" id="PS51257">
    <property type="entry name" value="PROKAR_LIPOPROTEIN"/>
    <property type="match status" value="1"/>
</dbReference>
<evidence type="ECO:0008006" key="4">
    <source>
        <dbReference type="Google" id="ProtNLM"/>
    </source>
</evidence>
<dbReference type="Proteomes" id="UP000186917">
    <property type="component" value="Unassembled WGS sequence"/>
</dbReference>
<feature type="chain" id="PRO_5030022984" description="YD repeat-containing protein" evidence="1">
    <location>
        <begin position="25"/>
        <end position="285"/>
    </location>
</feature>
<keyword evidence="3" id="KW-1185">Reference proteome</keyword>
<organism evidence="2 3">
    <name type="scientific">Filimonas lacunae</name>
    <dbReference type="NCBI Taxonomy" id="477680"/>
    <lineage>
        <taxon>Bacteria</taxon>
        <taxon>Pseudomonadati</taxon>
        <taxon>Bacteroidota</taxon>
        <taxon>Chitinophagia</taxon>
        <taxon>Chitinophagales</taxon>
        <taxon>Chitinophagaceae</taxon>
        <taxon>Filimonas</taxon>
    </lineage>
</organism>
<dbReference type="RefSeq" id="WP_076377898.1">
    <property type="nucleotide sequence ID" value="NZ_AP017422.1"/>
</dbReference>
<evidence type="ECO:0000313" key="3">
    <source>
        <dbReference type="Proteomes" id="UP000186917"/>
    </source>
</evidence>
<gene>
    <name evidence="2" type="ORF">SAMN05421788_102270</name>
</gene>
<keyword evidence="1" id="KW-0732">Signal</keyword>
<feature type="signal peptide" evidence="1">
    <location>
        <begin position="1"/>
        <end position="24"/>
    </location>
</feature>
<dbReference type="STRING" id="477680.SAMN05421788_102270"/>
<evidence type="ECO:0000313" key="2">
    <source>
        <dbReference type="EMBL" id="SIS95000.1"/>
    </source>
</evidence>
<name>A0A173MHX3_9BACT</name>
<dbReference type="OrthoDB" id="653499at2"/>
<sequence length="285" mass="32071">MLYSFYRNCAIALGLLVFATSCNKNNDNAAPQVADSVYMPTVIYDGDAPLDSFVYNNDNTVATAYNGRTYQNHMNFEYNSEGKCKRVFYYLGNESQLAQVDTLVYAADGSIAFSSYYPSQGRPIEYAVKVKFNSNGAVVSLAQDTVKRDGGYKQTLTANFTFANNNLTQYSTNYYLEDGGAVESNYTSSFAFEYNQRANSWLEFYHKNPFIQVLLGYYQIETFLFTASANELAKFSPTYSGSETKSYPVNNTYDNATGTLVKQQIGDDTNEYATFSFKYKKVAKK</sequence>
<dbReference type="EMBL" id="FTOR01000002">
    <property type="protein sequence ID" value="SIS95000.1"/>
    <property type="molecule type" value="Genomic_DNA"/>
</dbReference>
<protein>
    <recommendedName>
        <fullName evidence="4">YD repeat-containing protein</fullName>
    </recommendedName>
</protein>
<proteinExistence type="predicted"/>
<dbReference type="KEGG" id="fln:FLA_3119"/>
<accession>A0A173MHX3</accession>
<reference evidence="3" key="1">
    <citation type="submission" date="2017-01" db="EMBL/GenBank/DDBJ databases">
        <authorList>
            <person name="Varghese N."/>
            <person name="Submissions S."/>
        </authorList>
    </citation>
    <scope>NUCLEOTIDE SEQUENCE [LARGE SCALE GENOMIC DNA]</scope>
    <source>
        <strain evidence="3">DSM 21054</strain>
    </source>
</reference>
<evidence type="ECO:0000256" key="1">
    <source>
        <dbReference type="SAM" id="SignalP"/>
    </source>
</evidence>